<name>A0A843YVE2_9BURK</name>
<sequence>MAVLLRQIEKEAAVIGMAHTMKEALRATETQVLTAINKSVMITDNGKPVALHGHRTACGCNLLAFGTHATTA</sequence>
<dbReference type="Proteomes" id="UP000451565">
    <property type="component" value="Unassembled WGS sequence"/>
</dbReference>
<dbReference type="Pfam" id="PF05488">
    <property type="entry name" value="PAAR_motif"/>
    <property type="match status" value="1"/>
</dbReference>
<proteinExistence type="predicted"/>
<dbReference type="RefSeq" id="WP_153234904.1">
    <property type="nucleotide sequence ID" value="NZ_WINI01000006.1"/>
</dbReference>
<evidence type="ECO:0000313" key="1">
    <source>
        <dbReference type="EMBL" id="MQR01271.1"/>
    </source>
</evidence>
<keyword evidence="2" id="KW-1185">Reference proteome</keyword>
<dbReference type="OrthoDB" id="197187at2"/>
<evidence type="ECO:0008006" key="3">
    <source>
        <dbReference type="Google" id="ProtNLM"/>
    </source>
</evidence>
<gene>
    <name evidence="1" type="ORF">GEV47_11355</name>
</gene>
<comment type="caution">
    <text evidence="1">The sequence shown here is derived from an EMBL/GenBank/DDBJ whole genome shotgun (WGS) entry which is preliminary data.</text>
</comment>
<reference evidence="1 2" key="1">
    <citation type="submission" date="2019-10" db="EMBL/GenBank/DDBJ databases">
        <title>Glaciimonas soli sp. nov., a psychrophilic bacterium isolated from the forest soil of a high elevation mountain in Taiwan.</title>
        <authorList>
            <person name="Wang L.-T."/>
            <person name="Shieh W.Y."/>
        </authorList>
    </citation>
    <scope>NUCLEOTIDE SEQUENCE [LARGE SCALE GENOMIC DNA]</scope>
    <source>
        <strain evidence="1 2">GS1</strain>
    </source>
</reference>
<organism evidence="1 2">
    <name type="scientific">Glaciimonas soli</name>
    <dbReference type="NCBI Taxonomy" id="2590999"/>
    <lineage>
        <taxon>Bacteria</taxon>
        <taxon>Pseudomonadati</taxon>
        <taxon>Pseudomonadota</taxon>
        <taxon>Betaproteobacteria</taxon>
        <taxon>Burkholderiales</taxon>
        <taxon>Oxalobacteraceae</taxon>
        <taxon>Glaciimonas</taxon>
    </lineage>
</organism>
<accession>A0A843YVE2</accession>
<dbReference type="InterPro" id="IPR008727">
    <property type="entry name" value="PAAR_motif"/>
</dbReference>
<evidence type="ECO:0000313" key="2">
    <source>
        <dbReference type="Proteomes" id="UP000451565"/>
    </source>
</evidence>
<dbReference type="AlphaFoldDB" id="A0A843YVE2"/>
<protein>
    <recommendedName>
        <fullName evidence="3">PAAR motif-containing protein</fullName>
    </recommendedName>
</protein>
<dbReference type="EMBL" id="WINI01000006">
    <property type="protein sequence ID" value="MQR01271.1"/>
    <property type="molecule type" value="Genomic_DNA"/>
</dbReference>